<evidence type="ECO:0008006" key="3">
    <source>
        <dbReference type="Google" id="ProtNLM"/>
    </source>
</evidence>
<dbReference type="EMBL" id="MU842858">
    <property type="protein sequence ID" value="KAK2029887.1"/>
    <property type="molecule type" value="Genomic_DNA"/>
</dbReference>
<comment type="caution">
    <text evidence="1">The sequence shown here is derived from an EMBL/GenBank/DDBJ whole genome shotgun (WGS) entry which is preliminary data.</text>
</comment>
<protein>
    <recommendedName>
        <fullName evidence="3">Fungal N-terminal domain-containing protein</fullName>
    </recommendedName>
</protein>
<name>A0AAD9HKV4_9PEZI</name>
<reference evidence="1" key="1">
    <citation type="submission" date="2021-06" db="EMBL/GenBank/DDBJ databases">
        <title>Comparative genomics, transcriptomics and evolutionary studies reveal genomic signatures of adaptation to plant cell wall in hemibiotrophic fungi.</title>
        <authorList>
            <consortium name="DOE Joint Genome Institute"/>
            <person name="Baroncelli R."/>
            <person name="Diaz J.F."/>
            <person name="Benocci T."/>
            <person name="Peng M."/>
            <person name="Battaglia E."/>
            <person name="Haridas S."/>
            <person name="Andreopoulos W."/>
            <person name="Labutti K."/>
            <person name="Pangilinan J."/>
            <person name="Floch G.L."/>
            <person name="Makela M.R."/>
            <person name="Henrissat B."/>
            <person name="Grigoriev I.V."/>
            <person name="Crouch J.A."/>
            <person name="De Vries R.P."/>
            <person name="Sukno S.A."/>
            <person name="Thon M.R."/>
        </authorList>
    </citation>
    <scope>NUCLEOTIDE SEQUENCE</scope>
    <source>
        <strain evidence="1">MAFF235873</strain>
    </source>
</reference>
<proteinExistence type="predicted"/>
<accession>A0AAD9HKV4</accession>
<sequence>MEAAIGVIGLSLQLIDSAVKVKRVIDNYRSASTEIHRLAIKIERVEAICGAIKESLEGGPSTRRCSDLIETWGVCVLKSVQSTLAELHDIIAKLEKKAAKKRIVNAASMALLMEKDDISRLSKCLDEDLNYLQHMMMAELFSQCNIVQQLVVDQSSAQAASSTEDPATYLTCSYTSASAEPTAKRTVTRSNRKTISAFGFHGQAQSVRIVRKSRWQNNTETTTSKETKTYTFGISGISYRVEFHWQLSMASPMVYSINIRHVIWENTDPGLLEDVKIAMCYGDVHALQGMLSAGRLNLSSLCGSMTLFEALQTQRW</sequence>
<organism evidence="1 2">
    <name type="scientific">Colletotrichum zoysiae</name>
    <dbReference type="NCBI Taxonomy" id="1216348"/>
    <lineage>
        <taxon>Eukaryota</taxon>
        <taxon>Fungi</taxon>
        <taxon>Dikarya</taxon>
        <taxon>Ascomycota</taxon>
        <taxon>Pezizomycotina</taxon>
        <taxon>Sordariomycetes</taxon>
        <taxon>Hypocreomycetidae</taxon>
        <taxon>Glomerellales</taxon>
        <taxon>Glomerellaceae</taxon>
        <taxon>Colletotrichum</taxon>
        <taxon>Colletotrichum graminicola species complex</taxon>
    </lineage>
</organism>
<gene>
    <name evidence="1" type="ORF">LX32DRAFT_682209</name>
</gene>
<evidence type="ECO:0000313" key="1">
    <source>
        <dbReference type="EMBL" id="KAK2029887.1"/>
    </source>
</evidence>
<dbReference type="Proteomes" id="UP001232148">
    <property type="component" value="Unassembled WGS sequence"/>
</dbReference>
<evidence type="ECO:0000313" key="2">
    <source>
        <dbReference type="Proteomes" id="UP001232148"/>
    </source>
</evidence>
<dbReference type="AlphaFoldDB" id="A0AAD9HKV4"/>
<keyword evidence="2" id="KW-1185">Reference proteome</keyword>